<feature type="domain" description="Transposase IS200-like" evidence="1">
    <location>
        <begin position="9"/>
        <end position="117"/>
    </location>
</feature>
<dbReference type="GO" id="GO:0004803">
    <property type="term" value="F:transposase activity"/>
    <property type="evidence" value="ECO:0007669"/>
    <property type="project" value="InterPro"/>
</dbReference>
<dbReference type="GO" id="GO:0006313">
    <property type="term" value="P:DNA transposition"/>
    <property type="evidence" value="ECO:0007669"/>
    <property type="project" value="InterPro"/>
</dbReference>
<proteinExistence type="predicted"/>
<gene>
    <name evidence="2" type="ORF">CVM52_21785</name>
</gene>
<sequence length="149" mass="16963">MSNISPYEANSISAFFTVGLARPGRLMLTNHVERLRLAAERTRAARPFQLDAWVVLPDHLHCVMTVPAGDDDFAGRWLEIRRRFCDSLNTTGPIWQRGVRGQVISGLTDYADCVRRCWFDPVRHGLVADPNDWFLSSLHDDELLERQAA</sequence>
<dbReference type="PANTHER" id="PTHR36966">
    <property type="entry name" value="REP-ASSOCIATED TYROSINE TRANSPOSASE"/>
    <property type="match status" value="1"/>
</dbReference>
<evidence type="ECO:0000259" key="1">
    <source>
        <dbReference type="SMART" id="SM01321"/>
    </source>
</evidence>
<keyword evidence="3" id="KW-1185">Reference proteome</keyword>
<comment type="caution">
    <text evidence="2">The sequence shown here is derived from an EMBL/GenBank/DDBJ whole genome shotgun (WGS) entry which is preliminary data.</text>
</comment>
<dbReference type="RefSeq" id="WP_100164492.1">
    <property type="nucleotide sequence ID" value="NZ_PGTB01000168.1"/>
</dbReference>
<dbReference type="InterPro" id="IPR036515">
    <property type="entry name" value="Transposase_17_sf"/>
</dbReference>
<evidence type="ECO:0000313" key="2">
    <source>
        <dbReference type="EMBL" id="PJE34542.1"/>
    </source>
</evidence>
<reference evidence="2 3" key="1">
    <citation type="journal article" date="2018" name="Int. J. Syst. Evol. Microbiol.">
        <title>Pseudooceanicola lipolyticus sp. nov., a marine alphaproteobacterium, reclassification of Oceanicola flagellatus as Pseudooceanicola flagellatus comb. nov. and emended description of the genus Pseudooceanicola.</title>
        <authorList>
            <person name="Huang M.-M."/>
            <person name="Guo L.-L."/>
            <person name="Wu Y.-H."/>
            <person name="Lai Q.-L."/>
            <person name="Shao Z.-Z."/>
            <person name="Wang C.-S."/>
            <person name="Wu M."/>
            <person name="Xu X.-W."/>
        </authorList>
    </citation>
    <scope>NUCLEOTIDE SEQUENCE [LARGE SCALE GENOMIC DNA]</scope>
    <source>
        <strain evidence="2 3">157</strain>
    </source>
</reference>
<dbReference type="PANTHER" id="PTHR36966:SF1">
    <property type="entry name" value="REP-ASSOCIATED TYROSINE TRANSPOSASE"/>
    <property type="match status" value="1"/>
</dbReference>
<dbReference type="SMART" id="SM01321">
    <property type="entry name" value="Y1_Tnp"/>
    <property type="match status" value="1"/>
</dbReference>
<dbReference type="Gene3D" id="3.30.70.1290">
    <property type="entry name" value="Transposase IS200-like"/>
    <property type="match status" value="1"/>
</dbReference>
<dbReference type="OrthoDB" id="9794403at2"/>
<dbReference type="GO" id="GO:0043565">
    <property type="term" value="F:sequence-specific DNA binding"/>
    <property type="evidence" value="ECO:0007669"/>
    <property type="project" value="TreeGrafter"/>
</dbReference>
<dbReference type="InterPro" id="IPR002686">
    <property type="entry name" value="Transposase_17"/>
</dbReference>
<dbReference type="SUPFAM" id="SSF143422">
    <property type="entry name" value="Transposase IS200-like"/>
    <property type="match status" value="1"/>
</dbReference>
<name>A0A2M8IVJ0_9RHOB</name>
<protein>
    <submittedName>
        <fullName evidence="2">Transposase</fullName>
    </submittedName>
</protein>
<dbReference type="AlphaFoldDB" id="A0A2M8IVJ0"/>
<organism evidence="2 3">
    <name type="scientific">Pseudooceanicola lipolyticus</name>
    <dbReference type="NCBI Taxonomy" id="2029104"/>
    <lineage>
        <taxon>Bacteria</taxon>
        <taxon>Pseudomonadati</taxon>
        <taxon>Pseudomonadota</taxon>
        <taxon>Alphaproteobacteria</taxon>
        <taxon>Rhodobacterales</taxon>
        <taxon>Paracoccaceae</taxon>
        <taxon>Pseudooceanicola</taxon>
    </lineage>
</organism>
<accession>A0A2M8IVJ0</accession>
<dbReference type="NCBIfam" id="NF047646">
    <property type="entry name" value="REP_Tyr_transpos"/>
    <property type="match status" value="1"/>
</dbReference>
<dbReference type="InterPro" id="IPR052715">
    <property type="entry name" value="RAYT_transposase"/>
</dbReference>
<evidence type="ECO:0000313" key="3">
    <source>
        <dbReference type="Proteomes" id="UP000231553"/>
    </source>
</evidence>
<dbReference type="EMBL" id="PGTB01000168">
    <property type="protein sequence ID" value="PJE34542.1"/>
    <property type="molecule type" value="Genomic_DNA"/>
</dbReference>
<dbReference type="Proteomes" id="UP000231553">
    <property type="component" value="Unassembled WGS sequence"/>
</dbReference>